<organism evidence="1">
    <name type="scientific">Anguilla anguilla</name>
    <name type="common">European freshwater eel</name>
    <name type="synonym">Muraena anguilla</name>
    <dbReference type="NCBI Taxonomy" id="7936"/>
    <lineage>
        <taxon>Eukaryota</taxon>
        <taxon>Metazoa</taxon>
        <taxon>Chordata</taxon>
        <taxon>Craniata</taxon>
        <taxon>Vertebrata</taxon>
        <taxon>Euteleostomi</taxon>
        <taxon>Actinopterygii</taxon>
        <taxon>Neopterygii</taxon>
        <taxon>Teleostei</taxon>
        <taxon>Anguilliformes</taxon>
        <taxon>Anguillidae</taxon>
        <taxon>Anguilla</taxon>
    </lineage>
</organism>
<accession>A0A0E9S8T6</accession>
<reference evidence="1" key="1">
    <citation type="submission" date="2014-11" db="EMBL/GenBank/DDBJ databases">
        <authorList>
            <person name="Amaro Gonzalez C."/>
        </authorList>
    </citation>
    <scope>NUCLEOTIDE SEQUENCE</scope>
</reference>
<sequence length="50" mass="5885">MLKNGSYHDRRTNIPCSFELLELITFSHELFLIRAKGNLLDFDPVSQLKY</sequence>
<reference evidence="1" key="2">
    <citation type="journal article" date="2015" name="Fish Shellfish Immunol.">
        <title>Early steps in the European eel (Anguilla anguilla)-Vibrio vulnificus interaction in the gills: Role of the RtxA13 toxin.</title>
        <authorList>
            <person name="Callol A."/>
            <person name="Pajuelo D."/>
            <person name="Ebbesson L."/>
            <person name="Teles M."/>
            <person name="MacKenzie S."/>
            <person name="Amaro C."/>
        </authorList>
    </citation>
    <scope>NUCLEOTIDE SEQUENCE</scope>
</reference>
<evidence type="ECO:0000313" key="1">
    <source>
        <dbReference type="EMBL" id="JAH36933.1"/>
    </source>
</evidence>
<dbReference type="EMBL" id="GBXM01071644">
    <property type="protein sequence ID" value="JAH36933.1"/>
    <property type="molecule type" value="Transcribed_RNA"/>
</dbReference>
<proteinExistence type="predicted"/>
<protein>
    <submittedName>
        <fullName evidence="1">Uncharacterized protein</fullName>
    </submittedName>
</protein>
<name>A0A0E9S8T6_ANGAN</name>
<dbReference type="AlphaFoldDB" id="A0A0E9S8T6"/>